<feature type="signal peptide" evidence="9">
    <location>
        <begin position="1"/>
        <end position="24"/>
    </location>
</feature>
<keyword evidence="6" id="KW-0520">NAD</keyword>
<keyword evidence="13" id="KW-1185">Reference proteome</keyword>
<comment type="similarity">
    <text evidence="2">Belongs to the 3-hydroxyacyl-CoA dehydrogenase family.</text>
</comment>
<accession>A4J1E2</accession>
<keyword evidence="3" id="KW-0276">Fatty acid metabolism</keyword>
<feature type="domain" description="3-hydroxyacyl-CoA dehydrogenase C-terminal" evidence="10">
    <location>
        <begin position="208"/>
        <end position="307"/>
    </location>
</feature>
<dbReference type="Gene3D" id="1.10.1040.50">
    <property type="match status" value="1"/>
</dbReference>
<dbReference type="InterPro" id="IPR001753">
    <property type="entry name" value="Enoyl-CoA_hydra/iso"/>
</dbReference>
<dbReference type="GO" id="GO:0070403">
    <property type="term" value="F:NAD+ binding"/>
    <property type="evidence" value="ECO:0007669"/>
    <property type="project" value="InterPro"/>
</dbReference>
<dbReference type="Pfam" id="PF00725">
    <property type="entry name" value="3HCDH"/>
    <property type="match status" value="1"/>
</dbReference>
<dbReference type="Pfam" id="PF02737">
    <property type="entry name" value="3HCDH_N"/>
    <property type="match status" value="1"/>
</dbReference>
<dbReference type="CDD" id="cd06558">
    <property type="entry name" value="crotonase-like"/>
    <property type="match status" value="1"/>
</dbReference>
<dbReference type="InterPro" id="IPR029045">
    <property type="entry name" value="ClpP/crotonase-like_dom_sf"/>
</dbReference>
<dbReference type="Proteomes" id="UP000001556">
    <property type="component" value="Chromosome"/>
</dbReference>
<comment type="catalytic activity">
    <reaction evidence="8">
        <text>a (3S)-3-hydroxyacyl-CoA + NAD(+) = a 3-oxoacyl-CoA + NADH + H(+)</text>
        <dbReference type="Rhea" id="RHEA:22432"/>
        <dbReference type="ChEBI" id="CHEBI:15378"/>
        <dbReference type="ChEBI" id="CHEBI:57318"/>
        <dbReference type="ChEBI" id="CHEBI:57540"/>
        <dbReference type="ChEBI" id="CHEBI:57945"/>
        <dbReference type="ChEBI" id="CHEBI:90726"/>
        <dbReference type="EC" id="1.1.1.35"/>
    </reaction>
</comment>
<keyword evidence="9" id="KW-0732">Signal</keyword>
<dbReference type="eggNOG" id="COG1024">
    <property type="taxonomic scope" value="Bacteria"/>
</dbReference>
<dbReference type="STRING" id="349161.Dred_0347"/>
<evidence type="ECO:0000256" key="4">
    <source>
        <dbReference type="ARBA" id="ARBA00022963"/>
    </source>
</evidence>
<dbReference type="GO" id="GO:0006635">
    <property type="term" value="P:fatty acid beta-oxidation"/>
    <property type="evidence" value="ECO:0007669"/>
    <property type="project" value="UniProtKB-UniPathway"/>
</dbReference>
<dbReference type="Gene3D" id="3.90.226.10">
    <property type="entry name" value="2-enoyl-CoA Hydratase, Chain A, domain 1"/>
    <property type="match status" value="1"/>
</dbReference>
<dbReference type="PANTHER" id="PTHR48075:SF7">
    <property type="entry name" value="3-HYDROXYACYL-COA DEHYDROGENASE-RELATED"/>
    <property type="match status" value="1"/>
</dbReference>
<dbReference type="UniPathway" id="UPA00659"/>
<evidence type="ECO:0000313" key="13">
    <source>
        <dbReference type="Proteomes" id="UP000001556"/>
    </source>
</evidence>
<dbReference type="KEGG" id="drm:Dred_0347"/>
<dbReference type="GO" id="GO:0003857">
    <property type="term" value="F:(3S)-3-hydroxyacyl-CoA dehydrogenase (NAD+) activity"/>
    <property type="evidence" value="ECO:0007669"/>
    <property type="project" value="UniProtKB-EC"/>
</dbReference>
<comment type="pathway">
    <text evidence="1">Lipid metabolism; fatty acid beta-oxidation.</text>
</comment>
<dbReference type="OrthoDB" id="9771883at2"/>
<dbReference type="eggNOG" id="COG1250">
    <property type="taxonomic scope" value="Bacteria"/>
</dbReference>
<gene>
    <name evidence="12" type="ordered locus">Dred_0347</name>
</gene>
<dbReference type="AlphaFoldDB" id="A4J1E2"/>
<reference evidence="12 13" key="1">
    <citation type="submission" date="2007-03" db="EMBL/GenBank/DDBJ databases">
        <title>Complete sequence of Desulfotomaculum reducens MI-1.</title>
        <authorList>
            <consortium name="US DOE Joint Genome Institute"/>
            <person name="Copeland A."/>
            <person name="Lucas S."/>
            <person name="Lapidus A."/>
            <person name="Barry K."/>
            <person name="Detter J.C."/>
            <person name="Glavina del Rio T."/>
            <person name="Hammon N."/>
            <person name="Israni S."/>
            <person name="Dalin E."/>
            <person name="Tice H."/>
            <person name="Pitluck S."/>
            <person name="Sims D."/>
            <person name="Brettin T."/>
            <person name="Bruce D."/>
            <person name="Han C."/>
            <person name="Tapia R."/>
            <person name="Schmutz J."/>
            <person name="Larimer F."/>
            <person name="Land M."/>
            <person name="Hauser L."/>
            <person name="Kyrpides N."/>
            <person name="Kim E."/>
            <person name="Tebo B.M."/>
            <person name="Richardson P."/>
        </authorList>
    </citation>
    <scope>NUCLEOTIDE SEQUENCE [LARGE SCALE GENOMIC DNA]</scope>
    <source>
        <strain evidence="12 13">MI-1</strain>
    </source>
</reference>
<keyword evidence="7" id="KW-0443">Lipid metabolism</keyword>
<evidence type="ECO:0000256" key="8">
    <source>
        <dbReference type="ARBA" id="ARBA00049556"/>
    </source>
</evidence>
<evidence type="ECO:0000256" key="2">
    <source>
        <dbReference type="ARBA" id="ARBA00009463"/>
    </source>
</evidence>
<keyword evidence="4" id="KW-0442">Lipid degradation</keyword>
<name>A4J1E2_DESRM</name>
<evidence type="ECO:0000259" key="11">
    <source>
        <dbReference type="Pfam" id="PF02737"/>
    </source>
</evidence>
<dbReference type="InterPro" id="IPR006108">
    <property type="entry name" value="3HC_DH_C"/>
</dbReference>
<dbReference type="PANTHER" id="PTHR48075">
    <property type="entry name" value="3-HYDROXYACYL-COA DEHYDROGENASE FAMILY PROTEIN"/>
    <property type="match status" value="1"/>
</dbReference>
<dbReference type="EC" id="1.1.1.35" evidence="12"/>
<dbReference type="Gene3D" id="3.40.50.720">
    <property type="entry name" value="NAD(P)-binding Rossmann-like Domain"/>
    <property type="match status" value="1"/>
</dbReference>
<dbReference type="InterPro" id="IPR008927">
    <property type="entry name" value="6-PGluconate_DH-like_C_sf"/>
</dbReference>
<evidence type="ECO:0000259" key="10">
    <source>
        <dbReference type="Pfam" id="PF00725"/>
    </source>
</evidence>
<sequence>MNRSINKAAVLGAGVMGATIAAHLANVGIPTYLLDIVPNKLTPEEEKKGLTLDSPQVRNRFSINGLNDLQKSRPAAFYVSENAALITPGNFEDNINVLAECDWIIEVVVERLDIKQSLFKKVEAYRKPGSIVASNTSGISINKICEGLSQEFKEHFLGTHFFNPPRYMKLLEIIPCNETLPEVISFMQDFSERVLGKGVVICKDTPNFIANRIGVHGMCTVIKTMLEFSLTTEEVDVLTGQAICRPKSASFRTLDMVGLDVMVHVAKNVYDVAVEPNEKAIFETPEFIKKMLEMGLLGDKTKQGFYKKVKTDKGRETLVFDYNSMVYRPKQKARFASLEAAKQAGKPLNQMKALLFGKDKGAQFAWRVQRDSLVYAANLLGEISDDIPSIDNAMKWGFNWDFGPFEIWDALGVQEVAERIKAEGGTVPKVVEDLLASGRTSFYSKKDGYRYIYAQNTEEDVQERIPNGVIYLNPLKEQKKVIKSNKGASLIDIGDGVVCLEFHSKANAIGDDIISMINTAVTEVEKNYDGLVIGNYGKNFSVGANLFFILMEAENEEYEELGLMVHSFQQANMRLKYCNKPVVAAPHGMVLGGGCEVILHSHRVNTAAEAYIGLVEVGVGLIPGAGGCKEMAFRAAELATPKSQITTGGTNGIQPMINRAFENIAMAKVSTSGPEAIKLGYLRSNDCFSPDRDRIIGDAKRMVLEMAATGFRPGQPKKMQALGDAGYAAIELGIYSMLWGKMISEHDAKIAKEIAYVLTGGPVTPGTIVSEQDLLDLERQAFLSLLGEPKTLERMRHMLKFNKPLRN</sequence>
<evidence type="ECO:0000256" key="6">
    <source>
        <dbReference type="ARBA" id="ARBA00023027"/>
    </source>
</evidence>
<dbReference type="HOGENOM" id="CLU_010448_0_0_9"/>
<evidence type="ECO:0000256" key="3">
    <source>
        <dbReference type="ARBA" id="ARBA00022832"/>
    </source>
</evidence>
<proteinExistence type="inferred from homology"/>
<dbReference type="RefSeq" id="WP_011876733.1">
    <property type="nucleotide sequence ID" value="NC_009253.1"/>
</dbReference>
<dbReference type="InterPro" id="IPR006176">
    <property type="entry name" value="3-OHacyl-CoA_DH_NAD-bd"/>
</dbReference>
<evidence type="ECO:0000256" key="5">
    <source>
        <dbReference type="ARBA" id="ARBA00023002"/>
    </source>
</evidence>
<dbReference type="InterPro" id="IPR036291">
    <property type="entry name" value="NAD(P)-bd_dom_sf"/>
</dbReference>
<evidence type="ECO:0000256" key="9">
    <source>
        <dbReference type="SAM" id="SignalP"/>
    </source>
</evidence>
<dbReference type="SUPFAM" id="SSF51735">
    <property type="entry name" value="NAD(P)-binding Rossmann-fold domains"/>
    <property type="match status" value="1"/>
</dbReference>
<evidence type="ECO:0000256" key="7">
    <source>
        <dbReference type="ARBA" id="ARBA00023098"/>
    </source>
</evidence>
<evidence type="ECO:0000256" key="1">
    <source>
        <dbReference type="ARBA" id="ARBA00005005"/>
    </source>
</evidence>
<feature type="domain" description="3-hydroxyacyl-CoA dehydrogenase NAD binding" evidence="11">
    <location>
        <begin position="7"/>
        <end position="205"/>
    </location>
</feature>
<organism evidence="12 13">
    <name type="scientific">Desulforamulus reducens (strain ATCC BAA-1160 / DSM 100696 / MI-1)</name>
    <name type="common">Desulfotomaculum reducens</name>
    <dbReference type="NCBI Taxonomy" id="349161"/>
    <lineage>
        <taxon>Bacteria</taxon>
        <taxon>Bacillati</taxon>
        <taxon>Bacillota</taxon>
        <taxon>Clostridia</taxon>
        <taxon>Eubacteriales</taxon>
        <taxon>Peptococcaceae</taxon>
        <taxon>Desulforamulus</taxon>
    </lineage>
</organism>
<dbReference type="SUPFAM" id="SSF48179">
    <property type="entry name" value="6-phosphogluconate dehydrogenase C-terminal domain-like"/>
    <property type="match status" value="2"/>
</dbReference>
<protein>
    <submittedName>
        <fullName evidence="12">3-hydroxyacyl-CoA dehydrogenase</fullName>
        <ecNumber evidence="12">1.1.1.35</ecNumber>
    </submittedName>
</protein>
<feature type="chain" id="PRO_5039732422" evidence="9">
    <location>
        <begin position="25"/>
        <end position="807"/>
    </location>
</feature>
<dbReference type="SUPFAM" id="SSF52096">
    <property type="entry name" value="ClpP/crotonase"/>
    <property type="match status" value="1"/>
</dbReference>
<keyword evidence="5 12" id="KW-0560">Oxidoreductase</keyword>
<dbReference type="Pfam" id="PF00378">
    <property type="entry name" value="ECH_1"/>
    <property type="match status" value="1"/>
</dbReference>
<dbReference type="EMBL" id="CP000612">
    <property type="protein sequence ID" value="ABO48895.1"/>
    <property type="molecule type" value="Genomic_DNA"/>
</dbReference>
<evidence type="ECO:0000313" key="12">
    <source>
        <dbReference type="EMBL" id="ABO48895.1"/>
    </source>
</evidence>